<reference evidence="1" key="1">
    <citation type="submission" date="2021-05" db="EMBL/GenBank/DDBJ databases">
        <authorList>
            <person name="Alioto T."/>
            <person name="Alioto T."/>
            <person name="Gomez Garrido J."/>
        </authorList>
    </citation>
    <scope>NUCLEOTIDE SEQUENCE</scope>
</reference>
<organism evidence="1">
    <name type="scientific">Cacopsylla melanoneura</name>
    <dbReference type="NCBI Taxonomy" id="428564"/>
    <lineage>
        <taxon>Eukaryota</taxon>
        <taxon>Metazoa</taxon>
        <taxon>Ecdysozoa</taxon>
        <taxon>Arthropoda</taxon>
        <taxon>Hexapoda</taxon>
        <taxon>Insecta</taxon>
        <taxon>Pterygota</taxon>
        <taxon>Neoptera</taxon>
        <taxon>Paraneoptera</taxon>
        <taxon>Hemiptera</taxon>
        <taxon>Sternorrhyncha</taxon>
        <taxon>Psylloidea</taxon>
        <taxon>Psyllidae</taxon>
        <taxon>Psyllinae</taxon>
        <taxon>Cacopsylla</taxon>
    </lineage>
</organism>
<dbReference type="AlphaFoldDB" id="A0A8D8QUL7"/>
<evidence type="ECO:0000313" key="1">
    <source>
        <dbReference type="EMBL" id="CAG6638341.1"/>
    </source>
</evidence>
<dbReference type="EMBL" id="HBUF01102250">
    <property type="protein sequence ID" value="CAG6638341.1"/>
    <property type="molecule type" value="Transcribed_RNA"/>
</dbReference>
<protein>
    <submittedName>
        <fullName evidence="1">Uncharacterized protein</fullName>
    </submittedName>
</protein>
<accession>A0A8D8QUL7</accession>
<name>A0A8D8QUL7_9HEMI</name>
<proteinExistence type="predicted"/>
<sequence length="102" mass="12390">MELSSWLGFVQYCKNKIVSTRNTLSFLTQKFPFCHFSRITNHKSHIFALKYSLFFFNMLKTSPSNLSVSKTKWEFWRLRKWDNRMVIIELTLTRLKLHIIRL</sequence>